<evidence type="ECO:0000256" key="8">
    <source>
        <dbReference type="ARBA" id="ARBA00022741"/>
    </source>
</evidence>
<dbReference type="PhylomeDB" id="T1ILS6"/>
<keyword evidence="14" id="KW-0472">Membrane</keyword>
<evidence type="ECO:0000256" key="4">
    <source>
        <dbReference type="ARBA" id="ARBA00004305"/>
    </source>
</evidence>
<sequence length="1126" mass="126891">MVAKFLKKRSKRVPARRRYKVEKRVRQHNKKLRREAKKNPKTKSKKDPGVPNSLPFKEEILQEAEERKRQAEELKLRQKEEMRNPEAANKRKLEELEEEALLKGSLFNAKKMKMDVDAADADDTVKETTGKGYYKEFKKVIDAADVILEILDARDPLGSRCPQVEEAVINSGPNKKLVLILNKIDLVPTENVTNWLKYLRNELPTIAFKSSTQNQKSNLARSSVPIINSTKLAKSSYCLGANVLMKLLGNYCRNKDIRTHIRVGIVGFPNVGKSSVINSLKRTRVCNVGATPGITKAMQEIHLDKHVVLLDSPGIVFAKSDSVASALRNAVKVESLKDPIAPVEEILKRCNRKELLMFYSIPEFNTVAEFLALVAKKQGKLKKRGVPNINEAAKTIINNWNEGKIKYYTHPPNNALLPSYLDAKIVSEMSAAFDIDKLLEDEQEVMSSLPKVRAMNFITNESSGPIEAVIEIDQPEEEVPELMDEDKKVKDKCEKVPQRMQGKAKKLDNALTLDGNLKLNQLSKSQFKRLKKKRKRNEKVAEKLSDSLTSAMKSLGGDGDDTYNFKDHSDLAEHAARCRRAAKPERENMAALNQSCRSFRHLFQRNKAFQFITRFKSHLPEVHDGGSMVIEDVTKIPLNLPLKSIPPPIYRKLHDNDSNSETKVTTLPNGLRVASENRFGQFCTVGVIIDSGSRYEVGYPSGISHYLEKLAFNSTSEYQNREAIMKDLEKYGGICDCQTSRDCTIYATSVSTEGVPTVVRLLSEVILRPKLISQELVEVGSMIQFEVEDMNIKPEQEPILTEMIHAGAYNNNTVGLPKFCPVENISKINNNLLYTYLKSYYQPKNMVLAGVGIDHDKLVELAKKYFMDKPAIWQENPELCFPGAEIKDTSIAQYTGGLIRKEKDLSNVSLGPTPIPELAHIVLGFESSSHQDKDFISFCVLNMMMGGGGSFSAGGPGKGMYTRLYTNVLNRFHWMYNATAYNHAYNDTGIFCIHASAHPSQLNELVEVIVKEFVGMAGEITDKEIDRAKTQLQSMLLMNLESRPVVFEDIARQVLATEHRKMPQHFIDEINKINPDDIRRVANRMLRTKPTLAALGNLEKLPAIKDVVSALANTDGRFSRKFSIFR</sequence>
<dbReference type="Gene3D" id="3.40.50.300">
    <property type="entry name" value="P-loop containing nucleotide triphosphate hydrolases"/>
    <property type="match status" value="1"/>
</dbReference>
<dbReference type="PROSITE" id="PS00143">
    <property type="entry name" value="INSULINASE"/>
    <property type="match status" value="1"/>
</dbReference>
<keyword evidence="8" id="KW-0547">Nucleotide-binding</keyword>
<evidence type="ECO:0000256" key="14">
    <source>
        <dbReference type="ARBA" id="ARBA00023136"/>
    </source>
</evidence>
<reference evidence="23" key="1">
    <citation type="submission" date="2011-05" db="EMBL/GenBank/DDBJ databases">
        <authorList>
            <person name="Richards S.R."/>
            <person name="Qu J."/>
            <person name="Jiang H."/>
            <person name="Jhangiani S.N."/>
            <person name="Agravi P."/>
            <person name="Goodspeed R."/>
            <person name="Gross S."/>
            <person name="Mandapat C."/>
            <person name="Jackson L."/>
            <person name="Mathew T."/>
            <person name="Pu L."/>
            <person name="Thornton R."/>
            <person name="Saada N."/>
            <person name="Wilczek-Boney K.B."/>
            <person name="Lee S."/>
            <person name="Kovar C."/>
            <person name="Wu Y."/>
            <person name="Scherer S.E."/>
            <person name="Worley K.C."/>
            <person name="Muzny D.M."/>
            <person name="Gibbs R."/>
        </authorList>
    </citation>
    <scope>NUCLEOTIDE SEQUENCE</scope>
    <source>
        <strain evidence="23">Brora</strain>
    </source>
</reference>
<dbReference type="FunFam" id="1.10.1580.10:FF:000002">
    <property type="entry name" value="Guanine nucleotide-binding protein-like 3 (nucleolar)-like"/>
    <property type="match status" value="1"/>
</dbReference>
<dbReference type="PROSITE" id="PS51721">
    <property type="entry name" value="G_CP"/>
    <property type="match status" value="1"/>
</dbReference>
<keyword evidence="11" id="KW-0175">Coiled coil</keyword>
<dbReference type="Gene3D" id="1.10.1580.10">
    <property type="match status" value="1"/>
</dbReference>
<dbReference type="Pfam" id="PF08701">
    <property type="entry name" value="GN3L_Grn1"/>
    <property type="match status" value="1"/>
</dbReference>
<dbReference type="Pfam" id="PF01926">
    <property type="entry name" value="MMR_HSR1"/>
    <property type="match status" value="1"/>
</dbReference>
<evidence type="ECO:0000256" key="18">
    <source>
        <dbReference type="ARBA" id="ARBA00069022"/>
    </source>
</evidence>
<keyword evidence="9" id="KW-0999">Mitochondrion inner membrane</keyword>
<dbReference type="InterPro" id="IPR007863">
    <property type="entry name" value="Peptidase_M16_C"/>
</dbReference>
<reference evidence="22" key="2">
    <citation type="submission" date="2015-02" db="UniProtKB">
        <authorList>
            <consortium name="EnsemblMetazoa"/>
        </authorList>
    </citation>
    <scope>IDENTIFICATION</scope>
</reference>
<keyword evidence="13" id="KW-0342">GTP-binding</keyword>
<comment type="similarity">
    <text evidence="5 19">Belongs to the peptidase M16 family.</text>
</comment>
<dbReference type="InterPro" id="IPR014813">
    <property type="entry name" value="Gnl3_N_dom"/>
</dbReference>
<protein>
    <recommendedName>
        <fullName evidence="18">Guanine nucleotide-binding protein-like 3 homolog</fullName>
    </recommendedName>
    <alternativeName>
        <fullName evidence="16">Alpha-MPP</fullName>
    </alternativeName>
    <alternativeName>
        <fullName evidence="17">Inactive zinc metalloprotease alpha</fullName>
    </alternativeName>
    <alternativeName>
        <fullName evidence="7">Mitochondrial-processing peptidase subunit alpha</fullName>
    </alternativeName>
</protein>
<dbReference type="PANTHER" id="PTHR11089">
    <property type="entry name" value="GTP-BINDING PROTEIN-RELATED"/>
    <property type="match status" value="1"/>
</dbReference>
<keyword evidence="23" id="KW-1185">Reference proteome</keyword>
<dbReference type="InterPro" id="IPR023179">
    <property type="entry name" value="GTP-bd_ortho_bundle_sf"/>
</dbReference>
<organism evidence="22 23">
    <name type="scientific">Strigamia maritima</name>
    <name type="common">European centipede</name>
    <name type="synonym">Geophilus maritimus</name>
    <dbReference type="NCBI Taxonomy" id="126957"/>
    <lineage>
        <taxon>Eukaryota</taxon>
        <taxon>Metazoa</taxon>
        <taxon>Ecdysozoa</taxon>
        <taxon>Arthropoda</taxon>
        <taxon>Myriapoda</taxon>
        <taxon>Chilopoda</taxon>
        <taxon>Pleurostigmophora</taxon>
        <taxon>Geophilomorpha</taxon>
        <taxon>Linotaeniidae</taxon>
        <taxon>Strigamia</taxon>
    </lineage>
</organism>
<feature type="region of interest" description="Disordered" evidence="20">
    <location>
        <begin position="1"/>
        <end position="56"/>
    </location>
</feature>
<evidence type="ECO:0000256" key="3">
    <source>
        <dbReference type="ARBA" id="ARBA00004273"/>
    </source>
</evidence>
<dbReference type="GO" id="GO:0005743">
    <property type="term" value="C:mitochondrial inner membrane"/>
    <property type="evidence" value="ECO:0007669"/>
    <property type="project" value="UniProtKB-SubCell"/>
</dbReference>
<dbReference type="FunFam" id="3.40.50.300:FF:000493">
    <property type="entry name" value="Guanine nucleotide-binding protein-like 3-like protein"/>
    <property type="match status" value="1"/>
</dbReference>
<feature type="compositionally biased region" description="Basic residues" evidence="20">
    <location>
        <begin position="1"/>
        <end position="44"/>
    </location>
</feature>
<proteinExistence type="inferred from homology"/>
<evidence type="ECO:0000256" key="19">
    <source>
        <dbReference type="RuleBase" id="RU004447"/>
    </source>
</evidence>
<dbReference type="HOGENOM" id="CLU_279699_0_0_1"/>
<dbReference type="eggNOG" id="KOG2067">
    <property type="taxonomic scope" value="Eukaryota"/>
</dbReference>
<feature type="domain" description="CP-type G" evidence="21">
    <location>
        <begin position="134"/>
        <end position="318"/>
    </location>
</feature>
<dbReference type="EMBL" id="JH430884">
    <property type="status" value="NOT_ANNOTATED_CDS"/>
    <property type="molecule type" value="Genomic_DNA"/>
</dbReference>
<evidence type="ECO:0000256" key="17">
    <source>
        <dbReference type="ARBA" id="ARBA00032315"/>
    </source>
</evidence>
<evidence type="ECO:0000256" key="10">
    <source>
        <dbReference type="ARBA" id="ARBA00022946"/>
    </source>
</evidence>
<evidence type="ECO:0000256" key="1">
    <source>
        <dbReference type="ARBA" id="ARBA00002123"/>
    </source>
</evidence>
<dbReference type="PRINTS" id="PR00326">
    <property type="entry name" value="GTP1OBG"/>
</dbReference>
<dbReference type="InterPro" id="IPR006073">
    <property type="entry name" value="GTP-bd"/>
</dbReference>
<comment type="subcellular location">
    <subcellularLocation>
        <location evidence="3">Mitochondrion inner membrane</location>
    </subcellularLocation>
    <subcellularLocation>
        <location evidence="4">Mitochondrion matrix</location>
    </subcellularLocation>
    <subcellularLocation>
        <location evidence="2">Nucleus</location>
    </subcellularLocation>
</comment>
<dbReference type="InterPro" id="IPR011765">
    <property type="entry name" value="Pept_M16_N"/>
</dbReference>
<evidence type="ECO:0000256" key="5">
    <source>
        <dbReference type="ARBA" id="ARBA00007261"/>
    </source>
</evidence>
<keyword evidence="15" id="KW-0539">Nucleus</keyword>
<comment type="function">
    <text evidence="1">Substrate recognition and binding subunit of the essential mitochondrial processing protease (MPP), which cleaves the mitochondrial sequence off newly imported precursors proteins.</text>
</comment>
<dbReference type="STRING" id="126957.T1ILS6"/>
<dbReference type="GO" id="GO:0051604">
    <property type="term" value="P:protein maturation"/>
    <property type="evidence" value="ECO:0007669"/>
    <property type="project" value="UniProtKB-ARBA"/>
</dbReference>
<evidence type="ECO:0000256" key="15">
    <source>
        <dbReference type="ARBA" id="ARBA00023242"/>
    </source>
</evidence>
<dbReference type="Proteomes" id="UP000014500">
    <property type="component" value="Unassembled WGS sequence"/>
</dbReference>
<dbReference type="FunFam" id="3.30.830.10:FF:000010">
    <property type="entry name" value="Mitochondrial-processing peptidase alpha subunit, mitochondrial"/>
    <property type="match status" value="1"/>
</dbReference>
<dbReference type="AlphaFoldDB" id="T1ILS6"/>
<comment type="subunit">
    <text evidence="6">Heterodimer of PMPCA (alpha) and PMPCB (beta) subunits, forming the mitochondrial processing protease (MPP) in which PMPCA is involved in substrate recognition and binding and PMPCB is the catalytic subunit.</text>
</comment>
<evidence type="ECO:0000313" key="22">
    <source>
        <dbReference type="EnsemblMetazoa" id="SMAR001914-PA"/>
    </source>
</evidence>
<accession>T1ILS6</accession>
<dbReference type="InterPro" id="IPR001431">
    <property type="entry name" value="Pept_M16_Zn_BS"/>
</dbReference>
<dbReference type="GO" id="GO:0046872">
    <property type="term" value="F:metal ion binding"/>
    <property type="evidence" value="ECO:0007669"/>
    <property type="project" value="InterPro"/>
</dbReference>
<dbReference type="FunFam" id="3.30.830.10:FF:000014">
    <property type="entry name" value="Mitochondrial-processing peptidase alpha subunit, mitochondrial"/>
    <property type="match status" value="1"/>
</dbReference>
<name>T1ILS6_STRMM</name>
<evidence type="ECO:0000256" key="11">
    <source>
        <dbReference type="ARBA" id="ARBA00023054"/>
    </source>
</evidence>
<dbReference type="PANTHER" id="PTHR11089:SF30">
    <property type="entry name" value="GUANINE NUCLEOTIDE-BINDING PROTEIN-LIKE 3 HOMOLOG"/>
    <property type="match status" value="1"/>
</dbReference>
<evidence type="ECO:0000256" key="16">
    <source>
        <dbReference type="ARBA" id="ARBA00030006"/>
    </source>
</evidence>
<evidence type="ECO:0000256" key="7">
    <source>
        <dbReference type="ARBA" id="ARBA00016741"/>
    </source>
</evidence>
<evidence type="ECO:0000256" key="13">
    <source>
        <dbReference type="ARBA" id="ARBA00023134"/>
    </source>
</evidence>
<dbReference type="Gene3D" id="3.30.830.10">
    <property type="entry name" value="Metalloenzyme, LuxS/M16 peptidase-like"/>
    <property type="match status" value="2"/>
</dbReference>
<dbReference type="Pfam" id="PF00675">
    <property type="entry name" value="Peptidase_M16"/>
    <property type="match status" value="1"/>
</dbReference>
<keyword evidence="12" id="KW-0496">Mitochondrion</keyword>
<dbReference type="eggNOG" id="KOG2484">
    <property type="taxonomic scope" value="Eukaryota"/>
</dbReference>
<dbReference type="SUPFAM" id="SSF52540">
    <property type="entry name" value="P-loop containing nucleoside triphosphate hydrolases"/>
    <property type="match status" value="1"/>
</dbReference>
<keyword evidence="10" id="KW-0809">Transit peptide</keyword>
<evidence type="ECO:0000256" key="20">
    <source>
        <dbReference type="SAM" id="MobiDB-lite"/>
    </source>
</evidence>
<dbReference type="GO" id="GO:0005759">
    <property type="term" value="C:mitochondrial matrix"/>
    <property type="evidence" value="ECO:0007669"/>
    <property type="project" value="UniProtKB-SubCell"/>
</dbReference>
<dbReference type="EnsemblMetazoa" id="SMAR001914-RA">
    <property type="protein sequence ID" value="SMAR001914-PA"/>
    <property type="gene ID" value="SMAR001914"/>
</dbReference>
<evidence type="ECO:0000256" key="12">
    <source>
        <dbReference type="ARBA" id="ARBA00023128"/>
    </source>
</evidence>
<evidence type="ECO:0000259" key="21">
    <source>
        <dbReference type="PROSITE" id="PS51721"/>
    </source>
</evidence>
<dbReference type="InterPro" id="IPR027417">
    <property type="entry name" value="P-loop_NTPase"/>
</dbReference>
<dbReference type="CDD" id="cd04178">
    <property type="entry name" value="Nucleostemin_like"/>
    <property type="match status" value="1"/>
</dbReference>
<dbReference type="GO" id="GO:0004222">
    <property type="term" value="F:metalloendopeptidase activity"/>
    <property type="evidence" value="ECO:0007669"/>
    <property type="project" value="InterPro"/>
</dbReference>
<dbReference type="InterPro" id="IPR011249">
    <property type="entry name" value="Metalloenz_LuxS/M16"/>
</dbReference>
<dbReference type="GO" id="GO:0005525">
    <property type="term" value="F:GTP binding"/>
    <property type="evidence" value="ECO:0007669"/>
    <property type="project" value="UniProtKB-KW"/>
</dbReference>
<evidence type="ECO:0000256" key="6">
    <source>
        <dbReference type="ARBA" id="ARBA00011587"/>
    </source>
</evidence>
<dbReference type="InterPro" id="IPR050755">
    <property type="entry name" value="TRAFAC_YlqF/YawG_RiboMat"/>
</dbReference>
<dbReference type="GO" id="GO:0006508">
    <property type="term" value="P:proteolysis"/>
    <property type="evidence" value="ECO:0007669"/>
    <property type="project" value="InterPro"/>
</dbReference>
<dbReference type="Pfam" id="PF05193">
    <property type="entry name" value="Peptidase_M16_C"/>
    <property type="match status" value="1"/>
</dbReference>
<evidence type="ECO:0000313" key="23">
    <source>
        <dbReference type="Proteomes" id="UP000014500"/>
    </source>
</evidence>
<evidence type="ECO:0000256" key="2">
    <source>
        <dbReference type="ARBA" id="ARBA00004123"/>
    </source>
</evidence>
<dbReference type="InterPro" id="IPR030378">
    <property type="entry name" value="G_CP_dom"/>
</dbReference>
<dbReference type="GO" id="GO:0005730">
    <property type="term" value="C:nucleolus"/>
    <property type="evidence" value="ECO:0007669"/>
    <property type="project" value="TreeGrafter"/>
</dbReference>
<dbReference type="SUPFAM" id="SSF63411">
    <property type="entry name" value="LuxS/MPP-like metallohydrolase"/>
    <property type="match status" value="2"/>
</dbReference>
<evidence type="ECO:0000256" key="9">
    <source>
        <dbReference type="ARBA" id="ARBA00022792"/>
    </source>
</evidence>